<evidence type="ECO:0000256" key="5">
    <source>
        <dbReference type="ARBA" id="ARBA00022833"/>
    </source>
</evidence>
<keyword evidence="3" id="KW-0479">Metal-binding</keyword>
<feature type="domain" description="DUF1907" evidence="7">
    <location>
        <begin position="1"/>
        <end position="148"/>
    </location>
</feature>
<keyword evidence="6" id="KW-0539">Nucleus</keyword>
<sequence>MPVVQAESEHNPPVNGSYFARVNPEDGRCRLEKYSEKHHDFGCALLANLFASEGQPGKVIEVKAKRRTGQLNFVTCMRQTLEEHYGNKPIGMGGTFIVQKGNVKAHIMPAEFSPCPLTSDEQVNKWLNFYEMKAPLVCLLVFVSRDPVCLCCLLYYNMLQ</sequence>
<evidence type="ECO:0000256" key="1">
    <source>
        <dbReference type="ARBA" id="ARBA00004123"/>
    </source>
</evidence>
<name>A0A8C0WHI7_CASCN</name>
<evidence type="ECO:0000256" key="3">
    <source>
        <dbReference type="ARBA" id="ARBA00022723"/>
    </source>
</evidence>
<dbReference type="GO" id="GO:0005634">
    <property type="term" value="C:nucleus"/>
    <property type="evidence" value="ECO:0007669"/>
    <property type="project" value="UniProtKB-SubCell"/>
</dbReference>
<dbReference type="AlphaFoldDB" id="A0A8C0WHI7"/>
<dbReference type="Ensembl" id="ENSCCNT00000013615.1">
    <property type="protein sequence ID" value="ENSCCNP00000010348.1"/>
    <property type="gene ID" value="ENSCCNG00000010836.1"/>
</dbReference>
<dbReference type="SMART" id="SM01168">
    <property type="entry name" value="DUF1907"/>
    <property type="match status" value="1"/>
</dbReference>
<organism evidence="8">
    <name type="scientific">Castor canadensis</name>
    <name type="common">American beaver</name>
    <dbReference type="NCBI Taxonomy" id="51338"/>
    <lineage>
        <taxon>Eukaryota</taxon>
        <taxon>Metazoa</taxon>
        <taxon>Chordata</taxon>
        <taxon>Craniata</taxon>
        <taxon>Vertebrata</taxon>
        <taxon>Euteleostomi</taxon>
        <taxon>Mammalia</taxon>
        <taxon>Eutheria</taxon>
        <taxon>Euarchontoglires</taxon>
        <taxon>Glires</taxon>
        <taxon>Rodentia</taxon>
        <taxon>Castorimorpha</taxon>
        <taxon>Castoridae</taxon>
        <taxon>Castor</taxon>
    </lineage>
</organism>
<gene>
    <name evidence="8" type="primary">LOC109679296</name>
</gene>
<dbReference type="GO" id="GO:0008270">
    <property type="term" value="F:zinc ion binding"/>
    <property type="evidence" value="ECO:0007669"/>
    <property type="project" value="TreeGrafter"/>
</dbReference>
<keyword evidence="4" id="KW-0378">Hydrolase</keyword>
<dbReference type="PANTHER" id="PTHR13204:SF1">
    <property type="entry name" value="ESTER HYDROLASE C11ORF54"/>
    <property type="match status" value="1"/>
</dbReference>
<evidence type="ECO:0000313" key="8">
    <source>
        <dbReference type="Ensembl" id="ENSCCNP00000010348.1"/>
    </source>
</evidence>
<protein>
    <recommendedName>
        <fullName evidence="7">DUF1907 domain-containing protein</fullName>
    </recommendedName>
</protein>
<reference evidence="8" key="1">
    <citation type="submission" date="2023-09" db="UniProtKB">
        <authorList>
            <consortium name="Ensembl"/>
        </authorList>
    </citation>
    <scope>IDENTIFICATION</scope>
</reference>
<comment type="subunit">
    <text evidence="2">Monomer.</text>
</comment>
<evidence type="ECO:0000256" key="2">
    <source>
        <dbReference type="ARBA" id="ARBA00011245"/>
    </source>
</evidence>
<dbReference type="Pfam" id="PF08925">
    <property type="entry name" value="DUF1907"/>
    <property type="match status" value="1"/>
</dbReference>
<accession>A0A8C0WHI7</accession>
<dbReference type="PANTHER" id="PTHR13204">
    <property type="entry name" value="PTD012 PROTEIN"/>
    <property type="match status" value="1"/>
</dbReference>
<keyword evidence="5" id="KW-0862">Zinc</keyword>
<dbReference type="Ensembl" id="ENSCCNT00000013604.1">
    <property type="protein sequence ID" value="ENSCCNP00000010340.1"/>
    <property type="gene ID" value="ENSCCNG00000010836.1"/>
</dbReference>
<evidence type="ECO:0000259" key="7">
    <source>
        <dbReference type="SMART" id="SM01168"/>
    </source>
</evidence>
<dbReference type="GO" id="GO:0016788">
    <property type="term" value="F:hydrolase activity, acting on ester bonds"/>
    <property type="evidence" value="ECO:0007669"/>
    <property type="project" value="TreeGrafter"/>
</dbReference>
<dbReference type="InterPro" id="IPR015021">
    <property type="entry name" value="C11orf54_DUF1907"/>
</dbReference>
<dbReference type="SUPFAM" id="SSF117856">
    <property type="entry name" value="AF0104/ALDC/Ptd012-like"/>
    <property type="match status" value="1"/>
</dbReference>
<proteinExistence type="predicted"/>
<comment type="subcellular location">
    <subcellularLocation>
        <location evidence="1">Nucleus</location>
    </subcellularLocation>
</comment>
<evidence type="ECO:0000256" key="4">
    <source>
        <dbReference type="ARBA" id="ARBA00022801"/>
    </source>
</evidence>
<evidence type="ECO:0000256" key="6">
    <source>
        <dbReference type="ARBA" id="ARBA00023242"/>
    </source>
</evidence>